<reference evidence="8 9" key="1">
    <citation type="journal article" date="2014" name="Genome Announc.">
        <title>Genome Sequence and Methylome of Soil Bacterium Gemmatirosa kalamazoonensis KBS708T, a Member of the Rarely Cultivated Gemmatimonadetes Phylum.</title>
        <authorList>
            <person name="Debruyn J.M."/>
            <person name="Radosevich M."/>
            <person name="Wommack K.E."/>
            <person name="Polson S.W."/>
            <person name="Hauser L.J."/>
            <person name="Fawaz M.N."/>
            <person name="Korlach J."/>
            <person name="Tsai Y.C."/>
        </authorList>
    </citation>
    <scope>NUCLEOTIDE SEQUENCE [LARGE SCALE GENOMIC DNA]</scope>
    <source>
        <strain evidence="8 9">KBS708</strain>
    </source>
</reference>
<organism evidence="8 9">
    <name type="scientific">Gemmatirosa kalamazoonensis</name>
    <dbReference type="NCBI Taxonomy" id="861299"/>
    <lineage>
        <taxon>Bacteria</taxon>
        <taxon>Pseudomonadati</taxon>
        <taxon>Gemmatimonadota</taxon>
        <taxon>Gemmatimonadia</taxon>
        <taxon>Gemmatimonadales</taxon>
        <taxon>Gemmatimonadaceae</taxon>
        <taxon>Gemmatirosa</taxon>
    </lineage>
</organism>
<dbReference type="InterPro" id="IPR036986">
    <property type="entry name" value="S4_RNA-bd_sf"/>
</dbReference>
<evidence type="ECO:0000256" key="1">
    <source>
        <dbReference type="ARBA" id="ARBA00010876"/>
    </source>
</evidence>
<dbReference type="Gene3D" id="3.30.2350.10">
    <property type="entry name" value="Pseudouridine synthase"/>
    <property type="match status" value="1"/>
</dbReference>
<dbReference type="GO" id="GO:0000455">
    <property type="term" value="P:enzyme-directed rRNA pseudouridine synthesis"/>
    <property type="evidence" value="ECO:0007669"/>
    <property type="project" value="UniProtKB-ARBA"/>
</dbReference>
<feature type="domain" description="RNA-binding S4" evidence="7">
    <location>
        <begin position="29"/>
        <end position="92"/>
    </location>
</feature>
<dbReference type="Proteomes" id="UP000019151">
    <property type="component" value="Chromosome"/>
</dbReference>
<evidence type="ECO:0000313" key="8">
    <source>
        <dbReference type="EMBL" id="AHG90589.1"/>
    </source>
</evidence>
<dbReference type="EC" id="5.4.99.-" evidence="5"/>
<dbReference type="Pfam" id="PF00849">
    <property type="entry name" value="PseudoU_synth_2"/>
    <property type="match status" value="1"/>
</dbReference>
<evidence type="ECO:0000256" key="3">
    <source>
        <dbReference type="PIRSR" id="PIRSR606225-1"/>
    </source>
</evidence>
<dbReference type="InterPro" id="IPR050188">
    <property type="entry name" value="RluA_PseudoU_synthase"/>
</dbReference>
<dbReference type="PATRIC" id="fig|861299.3.peg.3105"/>
<dbReference type="FunCoup" id="W0RHI8">
    <property type="interactions" value="565"/>
</dbReference>
<keyword evidence="4" id="KW-0694">RNA-binding</keyword>
<dbReference type="Pfam" id="PF01479">
    <property type="entry name" value="S4"/>
    <property type="match status" value="1"/>
</dbReference>
<dbReference type="InterPro" id="IPR020103">
    <property type="entry name" value="PsdUridine_synth_cat_dom_sf"/>
</dbReference>
<dbReference type="SUPFAM" id="SSF55120">
    <property type="entry name" value="Pseudouridine synthase"/>
    <property type="match status" value="1"/>
</dbReference>
<comment type="catalytic activity">
    <reaction evidence="5">
        <text>a uridine in RNA = a pseudouridine in RNA</text>
        <dbReference type="Rhea" id="RHEA:48348"/>
        <dbReference type="Rhea" id="RHEA-COMP:12068"/>
        <dbReference type="Rhea" id="RHEA-COMP:12069"/>
        <dbReference type="ChEBI" id="CHEBI:65314"/>
        <dbReference type="ChEBI" id="CHEBI:65315"/>
    </reaction>
</comment>
<dbReference type="PROSITE" id="PS01129">
    <property type="entry name" value="PSI_RLU"/>
    <property type="match status" value="1"/>
</dbReference>
<evidence type="ECO:0000256" key="4">
    <source>
        <dbReference type="PROSITE-ProRule" id="PRU00182"/>
    </source>
</evidence>
<evidence type="ECO:0000259" key="7">
    <source>
        <dbReference type="SMART" id="SM00363"/>
    </source>
</evidence>
<dbReference type="CDD" id="cd02869">
    <property type="entry name" value="PseudoU_synth_RluA_like"/>
    <property type="match status" value="1"/>
</dbReference>
<dbReference type="InterPro" id="IPR006224">
    <property type="entry name" value="PsdUridine_synth_RluA-like_CS"/>
</dbReference>
<comment type="function">
    <text evidence="5">Responsible for synthesis of pseudouridine from uracil.</text>
</comment>
<dbReference type="KEGG" id="gba:J421_3052"/>
<dbReference type="PANTHER" id="PTHR21600">
    <property type="entry name" value="MITOCHONDRIAL RNA PSEUDOURIDINE SYNTHASE"/>
    <property type="match status" value="1"/>
</dbReference>
<comment type="similarity">
    <text evidence="1 5">Belongs to the pseudouridine synthase RluA family.</text>
</comment>
<protein>
    <recommendedName>
        <fullName evidence="5">Pseudouridine synthase</fullName>
        <ecNumber evidence="5">5.4.99.-</ecNumber>
    </recommendedName>
</protein>
<feature type="region of interest" description="Disordered" evidence="6">
    <location>
        <begin position="1"/>
        <end position="22"/>
    </location>
</feature>
<dbReference type="SMART" id="SM00363">
    <property type="entry name" value="S4"/>
    <property type="match status" value="1"/>
</dbReference>
<keyword evidence="2 5" id="KW-0413">Isomerase</keyword>
<dbReference type="eggNOG" id="COG0564">
    <property type="taxonomic scope" value="Bacteria"/>
</dbReference>
<sequence length="340" mass="36316">MTDPVGGAGLPPAAPGRHEVAAGADDAGSRLDVLVAARLGLSRNQAATLIATGAVLVGGRREKAGYRIRAGETAVVDVPQPPGREVIGEAIPIEVVYEDEHLVVVNKAAGMVVHPAPGNWSGTLVNALVGRGQELADGAGEERPGLVHRLDKDTSGLLVVAKSDRAHRLLSAAIADRRVTRRYATVCWGHLKEERITVEKPIGRDPRDRKRMAIVQGGKAARTDFARLARFDAGDLLRAHLHSGRTHQIRVHLASIGHPVLGDDTYGGGGGRRLVGLPPRRHFLHAAWLRFRHPVTGAQMDLRAPLPDDLRASLARIAEDPALSTHADPLAAFGFYDVDD</sequence>
<dbReference type="NCBIfam" id="TIGR00005">
    <property type="entry name" value="rluA_subfam"/>
    <property type="match status" value="1"/>
</dbReference>
<accession>W0RHI8</accession>
<feature type="active site" evidence="3">
    <location>
        <position position="151"/>
    </location>
</feature>
<dbReference type="SUPFAM" id="SSF55174">
    <property type="entry name" value="Alpha-L RNA-binding motif"/>
    <property type="match status" value="1"/>
</dbReference>
<gene>
    <name evidence="8" type="ORF">J421_3052</name>
</gene>
<dbReference type="AlphaFoldDB" id="W0RHI8"/>
<dbReference type="InParanoid" id="W0RHI8"/>
<evidence type="ECO:0000256" key="6">
    <source>
        <dbReference type="SAM" id="MobiDB-lite"/>
    </source>
</evidence>
<dbReference type="GO" id="GO:0120159">
    <property type="term" value="F:rRNA pseudouridine synthase activity"/>
    <property type="evidence" value="ECO:0007669"/>
    <property type="project" value="UniProtKB-ARBA"/>
</dbReference>
<dbReference type="InterPro" id="IPR006145">
    <property type="entry name" value="PsdUridine_synth_RsuA/RluA"/>
</dbReference>
<dbReference type="CDD" id="cd00165">
    <property type="entry name" value="S4"/>
    <property type="match status" value="1"/>
</dbReference>
<dbReference type="PROSITE" id="PS50889">
    <property type="entry name" value="S4"/>
    <property type="match status" value="1"/>
</dbReference>
<dbReference type="PANTHER" id="PTHR21600:SF44">
    <property type="entry name" value="RIBOSOMAL LARGE SUBUNIT PSEUDOURIDINE SYNTHASE D"/>
    <property type="match status" value="1"/>
</dbReference>
<dbReference type="GO" id="GO:0003723">
    <property type="term" value="F:RNA binding"/>
    <property type="evidence" value="ECO:0007669"/>
    <property type="project" value="UniProtKB-KW"/>
</dbReference>
<keyword evidence="9" id="KW-1185">Reference proteome</keyword>
<proteinExistence type="inferred from homology"/>
<evidence type="ECO:0000313" key="9">
    <source>
        <dbReference type="Proteomes" id="UP000019151"/>
    </source>
</evidence>
<evidence type="ECO:0000256" key="5">
    <source>
        <dbReference type="RuleBase" id="RU362028"/>
    </source>
</evidence>
<dbReference type="InterPro" id="IPR002942">
    <property type="entry name" value="S4_RNA-bd"/>
</dbReference>
<name>W0RHI8_9BACT</name>
<dbReference type="RefSeq" id="WP_025412057.1">
    <property type="nucleotide sequence ID" value="NZ_CP007128.1"/>
</dbReference>
<dbReference type="EMBL" id="CP007128">
    <property type="protein sequence ID" value="AHG90589.1"/>
    <property type="molecule type" value="Genomic_DNA"/>
</dbReference>
<dbReference type="Gene3D" id="3.10.290.10">
    <property type="entry name" value="RNA-binding S4 domain"/>
    <property type="match status" value="1"/>
</dbReference>
<dbReference type="STRING" id="861299.J421_3052"/>
<evidence type="ECO:0000256" key="2">
    <source>
        <dbReference type="ARBA" id="ARBA00023235"/>
    </source>
</evidence>
<dbReference type="HOGENOM" id="CLU_016902_4_4_0"/>
<dbReference type="InterPro" id="IPR006225">
    <property type="entry name" value="PsdUridine_synth_RluC/D"/>
</dbReference>